<feature type="region of interest" description="Disordered" evidence="4">
    <location>
        <begin position="488"/>
        <end position="568"/>
    </location>
</feature>
<feature type="transmembrane region" description="Helical" evidence="5">
    <location>
        <begin position="34"/>
        <end position="61"/>
    </location>
</feature>
<keyword evidence="8" id="KW-1185">Reference proteome</keyword>
<dbReference type="OrthoDB" id="2152029at2759"/>
<evidence type="ECO:0000256" key="3">
    <source>
        <dbReference type="PROSITE-ProRule" id="PRU10038"/>
    </source>
</evidence>
<dbReference type="EMBL" id="FMSP01000024">
    <property type="protein sequence ID" value="SCV74955.1"/>
    <property type="molecule type" value="Genomic_DNA"/>
</dbReference>
<feature type="domain" description="Alpha/beta hydrolase fold-3" evidence="6">
    <location>
        <begin position="176"/>
        <end position="315"/>
    </location>
</feature>
<evidence type="ECO:0000256" key="4">
    <source>
        <dbReference type="SAM" id="MobiDB-lite"/>
    </source>
</evidence>
<evidence type="ECO:0000256" key="2">
    <source>
        <dbReference type="ARBA" id="ARBA00022801"/>
    </source>
</evidence>
<dbReference type="AlphaFoldDB" id="A0A238FP43"/>
<dbReference type="PANTHER" id="PTHR48081">
    <property type="entry name" value="AB HYDROLASE SUPERFAMILY PROTEIN C4A8.06C"/>
    <property type="match status" value="1"/>
</dbReference>
<keyword evidence="5" id="KW-0472">Membrane</keyword>
<comment type="similarity">
    <text evidence="1">Belongs to the 'GDXG' lipolytic enzyme family.</text>
</comment>
<dbReference type="Pfam" id="PF07859">
    <property type="entry name" value="Abhydrolase_3"/>
    <property type="match status" value="1"/>
</dbReference>
<dbReference type="SUPFAM" id="SSF53474">
    <property type="entry name" value="alpha/beta-Hydrolases"/>
    <property type="match status" value="1"/>
</dbReference>
<dbReference type="PROSITE" id="PS01174">
    <property type="entry name" value="LIPASE_GDXG_SER"/>
    <property type="match status" value="1"/>
</dbReference>
<dbReference type="Proteomes" id="UP000198372">
    <property type="component" value="Unassembled WGS sequence"/>
</dbReference>
<dbReference type="InterPro" id="IPR050300">
    <property type="entry name" value="GDXG_lipolytic_enzyme"/>
</dbReference>
<dbReference type="STRING" id="269621.A0A238FP43"/>
<dbReference type="PANTHER" id="PTHR48081:SF31">
    <property type="entry name" value="STERYL ACETYL HYDROLASE MUG81-RELATED"/>
    <property type="match status" value="1"/>
</dbReference>
<evidence type="ECO:0000256" key="1">
    <source>
        <dbReference type="ARBA" id="ARBA00010515"/>
    </source>
</evidence>
<proteinExistence type="inferred from homology"/>
<keyword evidence="2" id="KW-0378">Hydrolase</keyword>
<keyword evidence="5" id="KW-1133">Transmembrane helix</keyword>
<reference evidence="8" key="1">
    <citation type="submission" date="2016-09" db="EMBL/GenBank/DDBJ databases">
        <authorList>
            <person name="Jeantristanb JTB J.-T."/>
            <person name="Ricardo R."/>
        </authorList>
    </citation>
    <scope>NUCLEOTIDE SEQUENCE [LARGE SCALE GENOMIC DNA]</scope>
</reference>
<evidence type="ECO:0000313" key="7">
    <source>
        <dbReference type="EMBL" id="SCV74955.1"/>
    </source>
</evidence>
<dbReference type="GO" id="GO:0016787">
    <property type="term" value="F:hydrolase activity"/>
    <property type="evidence" value="ECO:0007669"/>
    <property type="project" value="UniProtKB-KW"/>
</dbReference>
<evidence type="ECO:0000313" key="8">
    <source>
        <dbReference type="Proteomes" id="UP000198372"/>
    </source>
</evidence>
<evidence type="ECO:0000259" key="6">
    <source>
        <dbReference type="Pfam" id="PF07859"/>
    </source>
</evidence>
<protein>
    <submittedName>
        <fullName evidence="7">BQ2448_7984 protein</fullName>
    </submittedName>
</protein>
<dbReference type="InterPro" id="IPR013094">
    <property type="entry name" value="AB_hydrolase_3"/>
</dbReference>
<gene>
    <name evidence="7" type="ORF">BQ2448_7984</name>
</gene>
<keyword evidence="5" id="KW-0812">Transmembrane</keyword>
<feature type="active site" evidence="3">
    <location>
        <position position="256"/>
    </location>
</feature>
<dbReference type="InterPro" id="IPR029058">
    <property type="entry name" value="AB_hydrolase_fold"/>
</dbReference>
<name>A0A238FP43_9BASI</name>
<organism evidence="7 8">
    <name type="scientific">Microbotryum intermedium</name>
    <dbReference type="NCBI Taxonomy" id="269621"/>
    <lineage>
        <taxon>Eukaryota</taxon>
        <taxon>Fungi</taxon>
        <taxon>Dikarya</taxon>
        <taxon>Basidiomycota</taxon>
        <taxon>Pucciniomycotina</taxon>
        <taxon>Microbotryomycetes</taxon>
        <taxon>Microbotryales</taxon>
        <taxon>Microbotryaceae</taxon>
        <taxon>Microbotryum</taxon>
    </lineage>
</organism>
<dbReference type="Gene3D" id="3.40.50.1820">
    <property type="entry name" value="alpha/beta hydrolase"/>
    <property type="match status" value="1"/>
</dbReference>
<accession>A0A238FP43</accession>
<evidence type="ECO:0000256" key="5">
    <source>
        <dbReference type="SAM" id="Phobius"/>
    </source>
</evidence>
<sequence>MNAPHEAGKTAIPAEKRHLALVSGTKPVRMNLMLVLHMIFVVFPYAFVKLPLEIILSHVILRFRSKMVHLIGRPWYSDYVRRLSQFVLSRTTTAQARVIFNRTYAYTIAYAGIPFIGYRDWVTQISVTGTTGRWLAPPGSKRSEDEVVLYMIHGKYCSNPLVTCGPAELTMSFDLFMHAGGGFLLDTAGNAQNYFLYLAKELNVRRQVKFSIFQLDYELAPEFVFPSQLIEVQAGYHYLVNNQGIDPKKIVVSGDSAGGNLAASWLLHLARPCSSITVPESLGSTPPRPGGAFLISPFVDLCSYRASRKANNQYDFIDNGGAFRAALEYIGAPNSAPTGVPSWNPIHFFQFPNAHPPRGFNKAPKFVAGKEAKGLGLLGSPYANPIACEDLEWIKEAFPGEGRTLVSWGGMEVFNDDIEEIFKRMNKAGVEPAKLFKPLGAHDWILYDSFIPGLYKTHSFGPDRVATHNISVVADFLQSVDVRIREEHRAQAKQDVEPAPQAKEQASVPNPEPTTEKVPAPAEETQAKAPPGTNPAKGSKGKKAGQGATKEKSLEGSGVMVGKEWGKE</sequence>
<dbReference type="InterPro" id="IPR033140">
    <property type="entry name" value="Lipase_GDXG_put_SER_AS"/>
</dbReference>